<reference evidence="2 3" key="1">
    <citation type="submission" date="2020-12" db="EMBL/GenBank/DDBJ databases">
        <title>Concerted genomic and epigenomic changes stabilize Arabidopsis allopolyploids.</title>
        <authorList>
            <person name="Chen Z."/>
        </authorList>
    </citation>
    <scope>NUCLEOTIDE SEQUENCE [LARGE SCALE GENOMIC DNA]</scope>
    <source>
        <strain evidence="2">As9502</strain>
        <tissue evidence="2">Leaf</tissue>
    </source>
</reference>
<feature type="region of interest" description="Disordered" evidence="1">
    <location>
        <begin position="1"/>
        <end position="20"/>
    </location>
</feature>
<feature type="compositionally biased region" description="Basic and acidic residues" evidence="1">
    <location>
        <begin position="43"/>
        <end position="58"/>
    </location>
</feature>
<name>A0A8T2BND6_ARASU</name>
<proteinExistence type="predicted"/>
<feature type="region of interest" description="Disordered" evidence="1">
    <location>
        <begin position="43"/>
        <end position="78"/>
    </location>
</feature>
<evidence type="ECO:0000256" key="1">
    <source>
        <dbReference type="SAM" id="MobiDB-lite"/>
    </source>
</evidence>
<sequence length="102" mass="11712">MENSMLRYVKKSETSKTDEPLEKEINMSSEEAGISETCEDEIGEHGDEHECGEKKNENANESDMEIETEIESDNGNDEKLDYKSLMNEFAGRNALRIVRFEE</sequence>
<dbReference type="AlphaFoldDB" id="A0A8T2BND6"/>
<keyword evidence="3" id="KW-1185">Reference proteome</keyword>
<protein>
    <submittedName>
        <fullName evidence="2">Uncharacterized protein</fullName>
    </submittedName>
</protein>
<organism evidence="2 3">
    <name type="scientific">Arabidopsis suecica</name>
    <name type="common">Swedish thale-cress</name>
    <name type="synonym">Cardaminopsis suecica</name>
    <dbReference type="NCBI Taxonomy" id="45249"/>
    <lineage>
        <taxon>Eukaryota</taxon>
        <taxon>Viridiplantae</taxon>
        <taxon>Streptophyta</taxon>
        <taxon>Embryophyta</taxon>
        <taxon>Tracheophyta</taxon>
        <taxon>Spermatophyta</taxon>
        <taxon>Magnoliopsida</taxon>
        <taxon>eudicotyledons</taxon>
        <taxon>Gunneridae</taxon>
        <taxon>Pentapetalae</taxon>
        <taxon>rosids</taxon>
        <taxon>malvids</taxon>
        <taxon>Brassicales</taxon>
        <taxon>Brassicaceae</taxon>
        <taxon>Camelineae</taxon>
        <taxon>Arabidopsis</taxon>
    </lineage>
</organism>
<dbReference type="EMBL" id="JAEFBJ010000007">
    <property type="protein sequence ID" value="KAG7588917.1"/>
    <property type="molecule type" value="Genomic_DNA"/>
</dbReference>
<comment type="caution">
    <text evidence="2">The sequence shown here is derived from an EMBL/GenBank/DDBJ whole genome shotgun (WGS) entry which is preliminary data.</text>
</comment>
<gene>
    <name evidence="2" type="ORF">ISN44_As07g012400</name>
</gene>
<evidence type="ECO:0000313" key="2">
    <source>
        <dbReference type="EMBL" id="KAG7588917.1"/>
    </source>
</evidence>
<dbReference type="Proteomes" id="UP000694251">
    <property type="component" value="Chromosome 7"/>
</dbReference>
<evidence type="ECO:0000313" key="3">
    <source>
        <dbReference type="Proteomes" id="UP000694251"/>
    </source>
</evidence>
<feature type="compositionally biased region" description="Acidic residues" evidence="1">
    <location>
        <begin position="60"/>
        <end position="75"/>
    </location>
</feature>
<feature type="compositionally biased region" description="Basic and acidic residues" evidence="1">
    <location>
        <begin position="10"/>
        <end position="20"/>
    </location>
</feature>
<accession>A0A8T2BND6</accession>